<feature type="compositionally biased region" description="Gly residues" evidence="7">
    <location>
        <begin position="18"/>
        <end position="27"/>
    </location>
</feature>
<evidence type="ECO:0000256" key="7">
    <source>
        <dbReference type="SAM" id="MobiDB-lite"/>
    </source>
</evidence>
<keyword evidence="5" id="KW-0804">Transcription</keyword>
<dbReference type="FunFam" id="1.10.10.60:FF:000104">
    <property type="entry name" value="trihelix transcription factor ASIL2"/>
    <property type="match status" value="1"/>
</dbReference>
<name>A0A200PX17_MACCD</name>
<dbReference type="GO" id="GO:0005634">
    <property type="term" value="C:nucleus"/>
    <property type="evidence" value="ECO:0007669"/>
    <property type="project" value="UniProtKB-SubCell"/>
</dbReference>
<dbReference type="InterPro" id="IPR044823">
    <property type="entry name" value="ASIL1/2-like"/>
</dbReference>
<proteinExistence type="predicted"/>
<dbReference type="PANTHER" id="PTHR31307:SF40">
    <property type="entry name" value="TRIHELIX TRANSCRIPTION FACTOR ENAP1-RELATED"/>
    <property type="match status" value="1"/>
</dbReference>
<organism evidence="9 10">
    <name type="scientific">Macleaya cordata</name>
    <name type="common">Five-seeded plume-poppy</name>
    <name type="synonym">Bocconia cordata</name>
    <dbReference type="NCBI Taxonomy" id="56857"/>
    <lineage>
        <taxon>Eukaryota</taxon>
        <taxon>Viridiplantae</taxon>
        <taxon>Streptophyta</taxon>
        <taxon>Embryophyta</taxon>
        <taxon>Tracheophyta</taxon>
        <taxon>Spermatophyta</taxon>
        <taxon>Magnoliopsida</taxon>
        <taxon>Ranunculales</taxon>
        <taxon>Papaveraceae</taxon>
        <taxon>Papaveroideae</taxon>
        <taxon>Macleaya</taxon>
    </lineage>
</organism>
<keyword evidence="6" id="KW-0539">Nucleus</keyword>
<comment type="caution">
    <text evidence="9">The sequence shown here is derived from an EMBL/GenBank/DDBJ whole genome shotgun (WGS) entry which is preliminary data.</text>
</comment>
<dbReference type="InParanoid" id="A0A200PX17"/>
<dbReference type="InterPro" id="IPR044822">
    <property type="entry name" value="Myb_DNA-bind_4"/>
</dbReference>
<evidence type="ECO:0000313" key="9">
    <source>
        <dbReference type="EMBL" id="OVA02758.1"/>
    </source>
</evidence>
<accession>A0A200PX17</accession>
<keyword evidence="3" id="KW-0175">Coiled coil</keyword>
<feature type="domain" description="Myb/SANT-like DNA-binding" evidence="8">
    <location>
        <begin position="31"/>
        <end position="117"/>
    </location>
</feature>
<evidence type="ECO:0000259" key="8">
    <source>
        <dbReference type="Pfam" id="PF13837"/>
    </source>
</evidence>
<dbReference type="AlphaFoldDB" id="A0A200PX17"/>
<evidence type="ECO:0000256" key="5">
    <source>
        <dbReference type="ARBA" id="ARBA00023163"/>
    </source>
</evidence>
<dbReference type="GO" id="GO:0000976">
    <property type="term" value="F:transcription cis-regulatory region binding"/>
    <property type="evidence" value="ECO:0007669"/>
    <property type="project" value="TreeGrafter"/>
</dbReference>
<reference evidence="9 10" key="1">
    <citation type="journal article" date="2017" name="Mol. Plant">
        <title>The Genome of Medicinal Plant Macleaya cordata Provides New Insights into Benzylisoquinoline Alkaloids Metabolism.</title>
        <authorList>
            <person name="Liu X."/>
            <person name="Liu Y."/>
            <person name="Huang P."/>
            <person name="Ma Y."/>
            <person name="Qing Z."/>
            <person name="Tang Q."/>
            <person name="Cao H."/>
            <person name="Cheng P."/>
            <person name="Zheng Y."/>
            <person name="Yuan Z."/>
            <person name="Zhou Y."/>
            <person name="Liu J."/>
            <person name="Tang Z."/>
            <person name="Zhuo Y."/>
            <person name="Zhang Y."/>
            <person name="Yu L."/>
            <person name="Huang J."/>
            <person name="Yang P."/>
            <person name="Peng Q."/>
            <person name="Zhang J."/>
            <person name="Jiang W."/>
            <person name="Zhang Z."/>
            <person name="Lin K."/>
            <person name="Ro D.K."/>
            <person name="Chen X."/>
            <person name="Xiong X."/>
            <person name="Shang Y."/>
            <person name="Huang S."/>
            <person name="Zeng J."/>
        </authorList>
    </citation>
    <scope>NUCLEOTIDE SEQUENCE [LARGE SCALE GENOMIC DNA]</scope>
    <source>
        <strain evidence="10">cv. BLH2017</strain>
        <tissue evidence="9">Root</tissue>
    </source>
</reference>
<evidence type="ECO:0000256" key="3">
    <source>
        <dbReference type="ARBA" id="ARBA00023054"/>
    </source>
</evidence>
<feature type="region of interest" description="Disordered" evidence="7">
    <location>
        <begin position="1"/>
        <end position="29"/>
    </location>
</feature>
<dbReference type="Proteomes" id="UP000195402">
    <property type="component" value="Unassembled WGS sequence"/>
</dbReference>
<gene>
    <name evidence="9" type="ORF">BVC80_9093g107</name>
</gene>
<dbReference type="OMA" id="PLSNWCF"/>
<keyword evidence="4" id="KW-0238">DNA-binding</keyword>
<feature type="region of interest" description="Disordered" evidence="7">
    <location>
        <begin position="150"/>
        <end position="222"/>
    </location>
</feature>
<keyword evidence="2" id="KW-0805">Transcription regulation</keyword>
<dbReference type="OrthoDB" id="2019351at2759"/>
<evidence type="ECO:0000256" key="2">
    <source>
        <dbReference type="ARBA" id="ARBA00023015"/>
    </source>
</evidence>
<evidence type="ECO:0000256" key="1">
    <source>
        <dbReference type="ARBA" id="ARBA00004123"/>
    </source>
</evidence>
<keyword evidence="10" id="KW-1185">Reference proteome</keyword>
<sequence>MEHQGAHTNNRAHHHPYNGGGGGGGGGGREDCWSEGATAILIEAWGDRYLQLSRGNLRQKDWKEVADAVNGRQDGVKPPRTDIQCKNRIDTIKKKYKLEKSKPSPSQWPFYSRLDQLIGTTTPAAANKKISPYSSLHHKSPAVTFTVKHGKDKLYNPNPNPNPNPIAVVYSGGSSSKSRLNSPGSTESSGGGGDDDHDGRDDDMVFERSTRKHHMDRNSSDGSAFRELARAVLKFGEIYERIESSKQQQMMELERQRMDFTKDLEFQRMQMFMEAQLELEKIKRPKYSSSTGESSSRLDHLLFVL</sequence>
<feature type="compositionally biased region" description="Low complexity" evidence="7">
    <location>
        <begin position="171"/>
        <end position="185"/>
    </location>
</feature>
<dbReference type="Pfam" id="PF13837">
    <property type="entry name" value="Myb_DNA-bind_4"/>
    <property type="match status" value="1"/>
</dbReference>
<dbReference type="Gene3D" id="1.10.10.60">
    <property type="entry name" value="Homeodomain-like"/>
    <property type="match status" value="1"/>
</dbReference>
<dbReference type="EMBL" id="MVGT01003948">
    <property type="protein sequence ID" value="OVA02758.1"/>
    <property type="molecule type" value="Genomic_DNA"/>
</dbReference>
<evidence type="ECO:0000313" key="10">
    <source>
        <dbReference type="Proteomes" id="UP000195402"/>
    </source>
</evidence>
<dbReference type="FunCoup" id="A0A200PX17">
    <property type="interactions" value="253"/>
</dbReference>
<protein>
    <recommendedName>
        <fullName evidence="8">Myb/SANT-like DNA-binding domain-containing protein</fullName>
    </recommendedName>
</protein>
<feature type="compositionally biased region" description="Basic and acidic residues" evidence="7">
    <location>
        <begin position="197"/>
        <end position="209"/>
    </location>
</feature>
<comment type="subcellular location">
    <subcellularLocation>
        <location evidence="1">Nucleus</location>
    </subcellularLocation>
</comment>
<dbReference type="PANTHER" id="PTHR31307">
    <property type="entry name" value="TRIHELIX TRANSCRIPTION FACTOR ASIL2"/>
    <property type="match status" value="1"/>
</dbReference>
<dbReference type="STRING" id="56857.A0A200PX17"/>
<evidence type="ECO:0000256" key="6">
    <source>
        <dbReference type="ARBA" id="ARBA00023242"/>
    </source>
</evidence>
<evidence type="ECO:0000256" key="4">
    <source>
        <dbReference type="ARBA" id="ARBA00023125"/>
    </source>
</evidence>